<evidence type="ECO:0000313" key="2">
    <source>
        <dbReference type="EMBL" id="SCE69513.1"/>
    </source>
</evidence>
<protein>
    <recommendedName>
        <fullName evidence="4">ABC-type transport system involved in multi-copper enzyme maturation, permease component</fullName>
    </recommendedName>
</protein>
<organism evidence="2 3">
    <name type="scientific">Micromonospora chokoriensis</name>
    <dbReference type="NCBI Taxonomy" id="356851"/>
    <lineage>
        <taxon>Bacteria</taxon>
        <taxon>Bacillati</taxon>
        <taxon>Actinomycetota</taxon>
        <taxon>Actinomycetes</taxon>
        <taxon>Micromonosporales</taxon>
        <taxon>Micromonosporaceae</taxon>
        <taxon>Micromonospora</taxon>
    </lineage>
</organism>
<dbReference type="RefSeq" id="WP_088986269.1">
    <property type="nucleotide sequence ID" value="NZ_LT607409.1"/>
</dbReference>
<proteinExistence type="predicted"/>
<evidence type="ECO:0008006" key="4">
    <source>
        <dbReference type="Google" id="ProtNLM"/>
    </source>
</evidence>
<evidence type="ECO:0000256" key="1">
    <source>
        <dbReference type="SAM" id="Phobius"/>
    </source>
</evidence>
<name>A0A1C4UCV0_9ACTN</name>
<keyword evidence="1" id="KW-0472">Membrane</keyword>
<dbReference type="EMBL" id="LT607409">
    <property type="protein sequence ID" value="SCE69513.1"/>
    <property type="molecule type" value="Genomic_DNA"/>
</dbReference>
<feature type="transmembrane region" description="Helical" evidence="1">
    <location>
        <begin position="44"/>
        <end position="66"/>
    </location>
</feature>
<feature type="transmembrane region" description="Helical" evidence="1">
    <location>
        <begin position="123"/>
        <end position="144"/>
    </location>
</feature>
<keyword evidence="3" id="KW-1185">Reference proteome</keyword>
<sequence length="463" mass="49139">MTGRILRIELRRSAALGVALLSLVIGTALVLTSTEFYAGRWMQLAITARLMLMVLLPLALAGGALLGRRDARCRVDELFASTVRPRWQRVGPTAGALAVAVVSAYLLMFLLAAGWVVRTSAYFPANAVVVIAVGVPALVAAAWLGMAAGRAVPRLVTAPVLAVLGFVLVGLVPEWVMMADTASTLTRFRPEPSAVLLVPIFSGGVDDFQTVTNRVSLLQLVWLVSLAATGLLLLGAVRRRAIALAVLPAVLGAAVTVPLLPVGGTRGAVAADPVAVELVCDNDGPQVCVTRAHAGALPDIVGPAREALAVIAAKLPNAPVRAVETQQVAYWAQLTPDLSPPRHPGDTLVFESPSITRTGGADLSDGYFRPFLLRAAWQQECGEGSERDDEPLARMVAAAWLTDQPPALEDWWDRADAERAQRAYQALVSLPQAEQRQRMAAAREAALDCRPDALLALLPEDKP</sequence>
<evidence type="ECO:0000313" key="3">
    <source>
        <dbReference type="Proteomes" id="UP000198224"/>
    </source>
</evidence>
<feature type="transmembrane region" description="Helical" evidence="1">
    <location>
        <begin position="156"/>
        <end position="176"/>
    </location>
</feature>
<feature type="transmembrane region" description="Helical" evidence="1">
    <location>
        <begin position="216"/>
        <end position="234"/>
    </location>
</feature>
<feature type="transmembrane region" description="Helical" evidence="1">
    <location>
        <begin position="12"/>
        <end position="32"/>
    </location>
</feature>
<accession>A0A1C4UCV0</accession>
<dbReference type="Proteomes" id="UP000198224">
    <property type="component" value="Chromosome I"/>
</dbReference>
<keyword evidence="1" id="KW-1133">Transmembrane helix</keyword>
<feature type="transmembrane region" description="Helical" evidence="1">
    <location>
        <begin position="241"/>
        <end position="260"/>
    </location>
</feature>
<reference evidence="3" key="1">
    <citation type="submission" date="2016-06" db="EMBL/GenBank/DDBJ databases">
        <authorList>
            <person name="Varghese N."/>
            <person name="Submissions Spin"/>
        </authorList>
    </citation>
    <scope>NUCLEOTIDE SEQUENCE [LARGE SCALE GENOMIC DNA]</scope>
    <source>
        <strain evidence="3">DSM 45160</strain>
    </source>
</reference>
<gene>
    <name evidence="2" type="ORF">GA0070612_0302</name>
</gene>
<keyword evidence="1" id="KW-0812">Transmembrane</keyword>
<dbReference type="AlphaFoldDB" id="A0A1C4UCV0"/>
<feature type="transmembrane region" description="Helical" evidence="1">
    <location>
        <begin position="94"/>
        <end position="117"/>
    </location>
</feature>